<dbReference type="KEGG" id="hna:Hneap_1293"/>
<feature type="domain" description="ABC transporter" evidence="8">
    <location>
        <begin position="348"/>
        <end position="562"/>
    </location>
</feature>
<keyword evidence="5 7" id="KW-1133">Transmembrane helix</keyword>
<dbReference type="Proteomes" id="UP000009102">
    <property type="component" value="Chromosome"/>
</dbReference>
<gene>
    <name evidence="10" type="ordered locus">Hneap_1293</name>
</gene>
<dbReference type="InterPro" id="IPR003439">
    <property type="entry name" value="ABC_transporter-like_ATP-bd"/>
</dbReference>
<dbReference type="InterPro" id="IPR027417">
    <property type="entry name" value="P-loop_NTPase"/>
</dbReference>
<evidence type="ECO:0000256" key="5">
    <source>
        <dbReference type="ARBA" id="ARBA00022989"/>
    </source>
</evidence>
<dbReference type="InterPro" id="IPR039421">
    <property type="entry name" value="Type_1_exporter"/>
</dbReference>
<dbReference type="eggNOG" id="COG4987">
    <property type="taxonomic scope" value="Bacteria"/>
</dbReference>
<dbReference type="InterPro" id="IPR014223">
    <property type="entry name" value="ABC_CydC/D"/>
</dbReference>
<keyword evidence="3" id="KW-0547">Nucleotide-binding</keyword>
<keyword evidence="11" id="KW-1185">Reference proteome</keyword>
<dbReference type="SUPFAM" id="SSF90123">
    <property type="entry name" value="ABC transporter transmembrane region"/>
    <property type="match status" value="1"/>
</dbReference>
<dbReference type="OrthoDB" id="6336411at2"/>
<name>D0L0A5_HALNC</name>
<dbReference type="GO" id="GO:0005886">
    <property type="term" value="C:plasma membrane"/>
    <property type="evidence" value="ECO:0007669"/>
    <property type="project" value="UniProtKB-SubCell"/>
</dbReference>
<dbReference type="GO" id="GO:0045454">
    <property type="term" value="P:cell redox homeostasis"/>
    <property type="evidence" value="ECO:0007669"/>
    <property type="project" value="InterPro"/>
</dbReference>
<sequence length="562" mass="61311">MSREQKQIPKHSEWRWLYEISRPYLGWMMAGVLLATTVILANVALLSVSGWFITAMAISGLTGAVINYFTPAAAIRGLAILRTVGRYLERLITHEATFRLLAGLRQWFFERLEPLAPARLQYYQGGDLLSRIRADIDSLENAYLRIVTPTLAALLSTVLMVLFLLWWSPAIALTNLIGLMIVGLILPWLALHLGMNSGKQIVEARAALRQRTSETVRGLAEITLYGDPQQRIDTIHKENSALVVPQRQQNRIDAGSTALTGLFSQLTWLTMIVIAIGLVQNGMLNGPELVMLAFFGMASFEAVAALPIAFRALGETRSAAGRILDLVDAEPEVIEPIEPSAAPQRFDIRFDKVCLTYPGNKQPALHDVSFHLKQGQKLAIRGASGSGKTSLTQLILKFWAPDSGQISIGETNLCDLSGDSVRALCAVVSQHVHLFNTTLAANLYLAKPNATQEDLVSACRAASILDDILALPEGFNTVVGEAAARLSGGQIRRISIARALLKDAPIVILDEPTEGLDAKTEQAVTKALAWLLQDRTALIISHRPQLLTLADQTIVLDAGSII</sequence>
<dbReference type="GO" id="GO:0015421">
    <property type="term" value="F:ABC-type oligopeptide transporter activity"/>
    <property type="evidence" value="ECO:0007669"/>
    <property type="project" value="TreeGrafter"/>
</dbReference>
<reference evidence="10 11" key="1">
    <citation type="submission" date="2009-10" db="EMBL/GenBank/DDBJ databases">
        <title>Complete sequence of Halothiobacillus neapolitanus c2.</title>
        <authorList>
            <consortium name="US DOE Joint Genome Institute"/>
            <person name="Lucas S."/>
            <person name="Copeland A."/>
            <person name="Lapidus A."/>
            <person name="Glavina del Rio T."/>
            <person name="Tice H."/>
            <person name="Bruce D."/>
            <person name="Goodwin L."/>
            <person name="Pitluck S."/>
            <person name="Davenport K."/>
            <person name="Brettin T."/>
            <person name="Detter J.C."/>
            <person name="Han C."/>
            <person name="Tapia R."/>
            <person name="Larimer F."/>
            <person name="Land M."/>
            <person name="Hauser L."/>
            <person name="Kyrpides N."/>
            <person name="Mikhailova N."/>
            <person name="Kerfeld C."/>
            <person name="Cannon G."/>
            <person name="Heinhort S."/>
        </authorList>
    </citation>
    <scope>NUCLEOTIDE SEQUENCE [LARGE SCALE GENOMIC DNA]</scope>
    <source>
        <strain evidence="11">ATCC 23641 / c2</strain>
    </source>
</reference>
<dbReference type="EMBL" id="CP001801">
    <property type="protein sequence ID" value="ACX96128.1"/>
    <property type="molecule type" value="Genomic_DNA"/>
</dbReference>
<feature type="transmembrane region" description="Helical" evidence="7">
    <location>
        <begin position="142"/>
        <end position="166"/>
    </location>
</feature>
<keyword evidence="2 7" id="KW-0812">Transmembrane</keyword>
<evidence type="ECO:0000313" key="11">
    <source>
        <dbReference type="Proteomes" id="UP000009102"/>
    </source>
</evidence>
<proteinExistence type="predicted"/>
<dbReference type="Gene3D" id="1.20.1560.10">
    <property type="entry name" value="ABC transporter type 1, transmembrane domain"/>
    <property type="match status" value="1"/>
</dbReference>
<accession>D0L0A5</accession>
<feature type="transmembrane region" description="Helical" evidence="7">
    <location>
        <begin position="172"/>
        <end position="191"/>
    </location>
</feature>
<evidence type="ECO:0000259" key="9">
    <source>
        <dbReference type="PROSITE" id="PS50929"/>
    </source>
</evidence>
<feature type="transmembrane region" description="Helical" evidence="7">
    <location>
        <begin position="51"/>
        <end position="70"/>
    </location>
</feature>
<dbReference type="AlphaFoldDB" id="D0L0A5"/>
<feature type="domain" description="ABC transmembrane type-1" evidence="9">
    <location>
        <begin position="30"/>
        <end position="315"/>
    </location>
</feature>
<dbReference type="PANTHER" id="PTHR43394">
    <property type="entry name" value="ATP-DEPENDENT PERMEASE MDL1, MITOCHONDRIAL"/>
    <property type="match status" value="1"/>
</dbReference>
<evidence type="ECO:0000313" key="10">
    <source>
        <dbReference type="EMBL" id="ACX96128.1"/>
    </source>
</evidence>
<organism evidence="10 11">
    <name type="scientific">Halothiobacillus neapolitanus (strain ATCC 23641 / DSM 15147 / CIP 104769 / NCIMB 8539 / c2)</name>
    <name type="common">Thiobacillus neapolitanus</name>
    <dbReference type="NCBI Taxonomy" id="555778"/>
    <lineage>
        <taxon>Bacteria</taxon>
        <taxon>Pseudomonadati</taxon>
        <taxon>Pseudomonadota</taxon>
        <taxon>Gammaproteobacteria</taxon>
        <taxon>Chromatiales</taxon>
        <taxon>Halothiobacillaceae</taxon>
        <taxon>Halothiobacillus</taxon>
    </lineage>
</organism>
<feature type="transmembrane region" description="Helical" evidence="7">
    <location>
        <begin position="257"/>
        <end position="279"/>
    </location>
</feature>
<dbReference type="NCBIfam" id="TIGR02868">
    <property type="entry name" value="CydC"/>
    <property type="match status" value="1"/>
</dbReference>
<dbReference type="PROSITE" id="PS00211">
    <property type="entry name" value="ABC_TRANSPORTER_1"/>
    <property type="match status" value="1"/>
</dbReference>
<dbReference type="SMART" id="SM00382">
    <property type="entry name" value="AAA"/>
    <property type="match status" value="1"/>
</dbReference>
<dbReference type="Gene3D" id="3.40.50.300">
    <property type="entry name" value="P-loop containing nucleotide triphosphate hydrolases"/>
    <property type="match status" value="1"/>
</dbReference>
<keyword evidence="4 10" id="KW-0067">ATP-binding</keyword>
<evidence type="ECO:0000256" key="7">
    <source>
        <dbReference type="SAM" id="Phobius"/>
    </source>
</evidence>
<comment type="subcellular location">
    <subcellularLocation>
        <location evidence="1">Cell membrane</location>
        <topology evidence="1">Multi-pass membrane protein</topology>
    </subcellularLocation>
</comment>
<protein>
    <submittedName>
        <fullName evidence="10">ABC transporter, CydDC cysteine exporter (CydDC-E) family, permease/ATP-binding protein CydC</fullName>
    </submittedName>
</protein>
<feature type="transmembrane region" description="Helical" evidence="7">
    <location>
        <begin position="24"/>
        <end position="45"/>
    </location>
</feature>
<dbReference type="InterPro" id="IPR011527">
    <property type="entry name" value="ABC1_TM_dom"/>
</dbReference>
<evidence type="ECO:0000259" key="8">
    <source>
        <dbReference type="PROSITE" id="PS50893"/>
    </source>
</evidence>
<dbReference type="PROSITE" id="PS50893">
    <property type="entry name" value="ABC_TRANSPORTER_2"/>
    <property type="match status" value="1"/>
</dbReference>
<evidence type="ECO:0000256" key="2">
    <source>
        <dbReference type="ARBA" id="ARBA00022692"/>
    </source>
</evidence>
<dbReference type="Pfam" id="PF00664">
    <property type="entry name" value="ABC_membrane"/>
    <property type="match status" value="1"/>
</dbReference>
<dbReference type="InterPro" id="IPR017871">
    <property type="entry name" value="ABC_transporter-like_CS"/>
</dbReference>
<evidence type="ECO:0000256" key="3">
    <source>
        <dbReference type="ARBA" id="ARBA00022741"/>
    </source>
</evidence>
<dbReference type="HOGENOM" id="CLU_000604_84_9_6"/>
<dbReference type="STRING" id="555778.Hneap_1293"/>
<dbReference type="CDD" id="cd18585">
    <property type="entry name" value="ABC_6TM_CydC"/>
    <property type="match status" value="1"/>
</dbReference>
<evidence type="ECO:0000256" key="6">
    <source>
        <dbReference type="ARBA" id="ARBA00023136"/>
    </source>
</evidence>
<dbReference type="SUPFAM" id="SSF52540">
    <property type="entry name" value="P-loop containing nucleoside triphosphate hydrolases"/>
    <property type="match status" value="1"/>
</dbReference>
<dbReference type="InterPro" id="IPR003593">
    <property type="entry name" value="AAA+_ATPase"/>
</dbReference>
<dbReference type="InterPro" id="IPR036640">
    <property type="entry name" value="ABC1_TM_sf"/>
</dbReference>
<dbReference type="GO" id="GO:0034775">
    <property type="term" value="P:glutathione transmembrane transport"/>
    <property type="evidence" value="ECO:0007669"/>
    <property type="project" value="InterPro"/>
</dbReference>
<evidence type="ECO:0000256" key="4">
    <source>
        <dbReference type="ARBA" id="ARBA00022840"/>
    </source>
</evidence>
<feature type="transmembrane region" description="Helical" evidence="7">
    <location>
        <begin position="291"/>
        <end position="313"/>
    </location>
</feature>
<dbReference type="PROSITE" id="PS50929">
    <property type="entry name" value="ABC_TM1F"/>
    <property type="match status" value="1"/>
</dbReference>
<keyword evidence="6 7" id="KW-0472">Membrane</keyword>
<dbReference type="GO" id="GO:0016887">
    <property type="term" value="F:ATP hydrolysis activity"/>
    <property type="evidence" value="ECO:0007669"/>
    <property type="project" value="InterPro"/>
</dbReference>
<evidence type="ECO:0000256" key="1">
    <source>
        <dbReference type="ARBA" id="ARBA00004651"/>
    </source>
</evidence>
<dbReference type="PANTHER" id="PTHR43394:SF1">
    <property type="entry name" value="ATP-BINDING CASSETTE SUB-FAMILY B MEMBER 10, MITOCHONDRIAL"/>
    <property type="match status" value="1"/>
</dbReference>
<dbReference type="GO" id="GO:0005524">
    <property type="term" value="F:ATP binding"/>
    <property type="evidence" value="ECO:0007669"/>
    <property type="project" value="UniProtKB-KW"/>
</dbReference>
<dbReference type="RefSeq" id="WP_012824162.1">
    <property type="nucleotide sequence ID" value="NC_013422.1"/>
</dbReference>
<dbReference type="Pfam" id="PF00005">
    <property type="entry name" value="ABC_tran"/>
    <property type="match status" value="1"/>
</dbReference>